<feature type="signal peptide" evidence="1">
    <location>
        <begin position="1"/>
        <end position="22"/>
    </location>
</feature>
<dbReference type="Proteomes" id="UP000037939">
    <property type="component" value="Unassembled WGS sequence"/>
</dbReference>
<accession>A0A0N0XFY9</accession>
<dbReference type="Pfam" id="PF16986">
    <property type="entry name" value="CzcE"/>
    <property type="match status" value="1"/>
</dbReference>
<comment type="caution">
    <text evidence="2">The sequence shown here is derived from an EMBL/GenBank/DDBJ whole genome shotgun (WGS) entry which is preliminary data.</text>
</comment>
<evidence type="ECO:0000313" key="3">
    <source>
        <dbReference type="Proteomes" id="UP000037939"/>
    </source>
</evidence>
<organism evidence="2 3">
    <name type="scientific">Amantichitinum ursilacus</name>
    <dbReference type="NCBI Taxonomy" id="857265"/>
    <lineage>
        <taxon>Bacteria</taxon>
        <taxon>Pseudomonadati</taxon>
        <taxon>Pseudomonadota</taxon>
        <taxon>Betaproteobacteria</taxon>
        <taxon>Neisseriales</taxon>
        <taxon>Chitinibacteraceae</taxon>
        <taxon>Amantichitinum</taxon>
    </lineage>
</organism>
<name>A0A0N0XFY9_9NEIS</name>
<keyword evidence="1" id="KW-0732">Signal</keyword>
<protein>
    <recommendedName>
        <fullName evidence="4">Heavy-metal resistance protein CzcE</fullName>
    </recommendedName>
</protein>
<sequence length="109" mass="11592">MKSLITTVFAACLSTVSLAALAANTDASPLAYGSPVAENTTQPVRQINLNNGQSVDVQKGEVVELVSGSAHEEWKFDGVQPEFTLAHVFPAADHANSIRVYVADPDHQD</sequence>
<dbReference type="RefSeq" id="WP_053939519.1">
    <property type="nucleotide sequence ID" value="NZ_LAQT01000036.1"/>
</dbReference>
<dbReference type="InterPro" id="IPR031560">
    <property type="entry name" value="CzcE"/>
</dbReference>
<dbReference type="Gene3D" id="2.60.40.2280">
    <property type="entry name" value="Heavy-metal resistance protein CzcE"/>
    <property type="match status" value="1"/>
</dbReference>
<dbReference type="STRING" id="857265.WG78_19700"/>
<dbReference type="InterPro" id="IPR038674">
    <property type="entry name" value="CzcE_sf"/>
</dbReference>
<evidence type="ECO:0000256" key="1">
    <source>
        <dbReference type="SAM" id="SignalP"/>
    </source>
</evidence>
<reference evidence="2 3" key="1">
    <citation type="submission" date="2015-07" db="EMBL/GenBank/DDBJ databases">
        <title>Draft genome sequence of the Amantichitinum ursilacus IGB-41, a new chitin-degrading bacterium.</title>
        <authorList>
            <person name="Kirstahler P."/>
            <person name="Guenther M."/>
            <person name="Grumaz C."/>
            <person name="Rupp S."/>
            <person name="Zibek S."/>
            <person name="Sohn K."/>
        </authorList>
    </citation>
    <scope>NUCLEOTIDE SEQUENCE [LARGE SCALE GENOMIC DNA]</scope>
    <source>
        <strain evidence="2 3">IGB-41</strain>
    </source>
</reference>
<dbReference type="AlphaFoldDB" id="A0A0N0XFY9"/>
<keyword evidence="3" id="KW-1185">Reference proteome</keyword>
<dbReference type="EMBL" id="LAQT01000036">
    <property type="protein sequence ID" value="KPC49582.1"/>
    <property type="molecule type" value="Genomic_DNA"/>
</dbReference>
<feature type="chain" id="PRO_5005863225" description="Heavy-metal resistance protein CzcE" evidence="1">
    <location>
        <begin position="23"/>
        <end position="109"/>
    </location>
</feature>
<evidence type="ECO:0000313" key="2">
    <source>
        <dbReference type="EMBL" id="KPC49582.1"/>
    </source>
</evidence>
<proteinExistence type="predicted"/>
<evidence type="ECO:0008006" key="4">
    <source>
        <dbReference type="Google" id="ProtNLM"/>
    </source>
</evidence>
<gene>
    <name evidence="2" type="ORF">WG78_19700</name>
</gene>